<protein>
    <recommendedName>
        <fullName evidence="1">4Fe-4S ferredoxin-type domain-containing protein</fullName>
    </recommendedName>
</protein>
<keyword evidence="3" id="KW-1185">Reference proteome</keyword>
<dbReference type="AlphaFoldDB" id="A0AA96V736"/>
<proteinExistence type="predicted"/>
<dbReference type="InterPro" id="IPR017896">
    <property type="entry name" value="4Fe4S_Fe-S-bd"/>
</dbReference>
<dbReference type="GO" id="GO:0016491">
    <property type="term" value="F:oxidoreductase activity"/>
    <property type="evidence" value="ECO:0007669"/>
    <property type="project" value="UniProtKB-ARBA"/>
</dbReference>
<dbReference type="InterPro" id="IPR036812">
    <property type="entry name" value="NAD(P)_OxRdtase_dom_sf"/>
</dbReference>
<reference evidence="2 3" key="1">
    <citation type="submission" date="2023-07" db="EMBL/GenBank/DDBJ databases">
        <title>Closed genome sequence of Methanosarcinaceae archaeon Am2.</title>
        <authorList>
            <person name="Poehlein A."/>
            <person name="Protasov E."/>
            <person name="Platt K."/>
            <person name="Reeh H."/>
            <person name="Daniel R."/>
            <person name="Brune A."/>
        </authorList>
    </citation>
    <scope>NUCLEOTIDE SEQUENCE [LARGE SCALE GENOMIC DNA]</scope>
    <source>
        <strain evidence="2 3">Am2</strain>
    </source>
</reference>
<dbReference type="Proteomes" id="UP001304970">
    <property type="component" value="Chromosome"/>
</dbReference>
<evidence type="ECO:0000313" key="2">
    <source>
        <dbReference type="EMBL" id="WNY27764.1"/>
    </source>
</evidence>
<gene>
    <name evidence="2" type="ORF">MsAm2_15760</name>
</gene>
<dbReference type="EMBL" id="CP131061">
    <property type="protein sequence ID" value="WNY27764.1"/>
    <property type="molecule type" value="Genomic_DNA"/>
</dbReference>
<dbReference type="GeneID" id="89229002"/>
<dbReference type="RefSeq" id="WP_338097723.1">
    <property type="nucleotide sequence ID" value="NZ_CP131061.1"/>
</dbReference>
<dbReference type="InterPro" id="IPR023210">
    <property type="entry name" value="NADP_OxRdtase_dom"/>
</dbReference>
<feature type="domain" description="4Fe-4S ferredoxin-type" evidence="1">
    <location>
        <begin position="378"/>
        <end position="407"/>
    </location>
</feature>
<sequence length="444" mass="51201">MDQNPDHVCHVCSEILDQNPDHICHVCSEILDQTRVSDQILYRHMEKTGDDLSILGYGCMRFPQKNNKIDVERTKKQILFAIENGINYLDTAYIYSGSETVLGKILAGGYRDRVKLATKMPIPTILSRADMEIVFQTQLERLQTNRIDYYLIHNIIHFEEWERLKQIGILEFIRKKKENKQIINIGFSFHGNLQTFKQIIDDYEWDFCQIQYNYLDENFQAGTAGLEYAASKGLGIVVMEPLRGGTLAEGFAPEIQRILDDFEIKRSPAEWGLRFVWNRPEVSVVLSGMNEEAHILENIRIASNARPNTLTAEELKMISSVKDKIREKIKVECTGCSYCMPCPFGVDIPQCFAYYNNAYMYGGITPKIAYLMGTGGYEMPPSKASLCQECGICETKCPQNIPIRKELKSVAKEMEKWHWRGIVRLLRWKMYRKGGGQNLRNMNR</sequence>
<evidence type="ECO:0000259" key="1">
    <source>
        <dbReference type="PROSITE" id="PS51379"/>
    </source>
</evidence>
<dbReference type="PANTHER" id="PTHR43312:SF2">
    <property type="entry name" value="OXIDOREDUCTASE"/>
    <property type="match status" value="1"/>
</dbReference>
<dbReference type="SUPFAM" id="SSF46548">
    <property type="entry name" value="alpha-helical ferredoxin"/>
    <property type="match status" value="1"/>
</dbReference>
<dbReference type="CDD" id="cd19096">
    <property type="entry name" value="AKR_Fe-S_oxidoreductase"/>
    <property type="match status" value="1"/>
</dbReference>
<accession>A0AA96V736</accession>
<dbReference type="PANTHER" id="PTHR43312">
    <property type="entry name" value="D-THREO-ALDOSE 1-DEHYDROGENASE"/>
    <property type="match status" value="1"/>
</dbReference>
<dbReference type="Pfam" id="PF13187">
    <property type="entry name" value="Fer4_9"/>
    <property type="match status" value="1"/>
</dbReference>
<dbReference type="InterPro" id="IPR053135">
    <property type="entry name" value="AKR2_Oxidoreductase"/>
</dbReference>
<evidence type="ECO:0000313" key="3">
    <source>
        <dbReference type="Proteomes" id="UP001304970"/>
    </source>
</evidence>
<dbReference type="Gene3D" id="3.20.20.100">
    <property type="entry name" value="NADP-dependent oxidoreductase domain"/>
    <property type="match status" value="1"/>
</dbReference>
<dbReference type="InterPro" id="IPR017900">
    <property type="entry name" value="4Fe4S_Fe_S_CS"/>
</dbReference>
<organism evidence="2 3">
    <name type="scientific">Methanolapillus ohkumae</name>
    <dbReference type="NCBI Taxonomy" id="3028298"/>
    <lineage>
        <taxon>Archaea</taxon>
        <taxon>Methanobacteriati</taxon>
        <taxon>Methanobacteriota</taxon>
        <taxon>Stenosarchaea group</taxon>
        <taxon>Methanomicrobia</taxon>
        <taxon>Methanosarcinales</taxon>
        <taxon>Methanosarcinaceae</taxon>
        <taxon>Methanolapillus</taxon>
    </lineage>
</organism>
<dbReference type="SUPFAM" id="SSF51430">
    <property type="entry name" value="NAD(P)-linked oxidoreductase"/>
    <property type="match status" value="1"/>
</dbReference>
<dbReference type="Pfam" id="PF00248">
    <property type="entry name" value="Aldo_ket_red"/>
    <property type="match status" value="1"/>
</dbReference>
<name>A0AA96V736_9EURY</name>
<dbReference type="PROSITE" id="PS51379">
    <property type="entry name" value="4FE4S_FER_2"/>
    <property type="match status" value="1"/>
</dbReference>
<dbReference type="PROSITE" id="PS00198">
    <property type="entry name" value="4FE4S_FER_1"/>
    <property type="match status" value="1"/>
</dbReference>